<dbReference type="EMBL" id="FUXZ01000006">
    <property type="protein sequence ID" value="SKA65769.1"/>
    <property type="molecule type" value="Genomic_DNA"/>
</dbReference>
<evidence type="ECO:0000256" key="5">
    <source>
        <dbReference type="ARBA" id="ARBA00022741"/>
    </source>
</evidence>
<dbReference type="GO" id="GO:0005524">
    <property type="term" value="F:ATP binding"/>
    <property type="evidence" value="ECO:0007669"/>
    <property type="project" value="UniProtKB-KW"/>
</dbReference>
<dbReference type="GO" id="GO:0016743">
    <property type="term" value="F:carboxyl- or carbamoyltransferase activity"/>
    <property type="evidence" value="ECO:0007669"/>
    <property type="project" value="InterPro"/>
</dbReference>
<keyword evidence="13" id="KW-1185">Reference proteome</keyword>
<evidence type="ECO:0000256" key="2">
    <source>
        <dbReference type="ARBA" id="ARBA00011883"/>
    </source>
</evidence>
<dbReference type="PROSITE" id="PS50989">
    <property type="entry name" value="COA_CT_CTER"/>
    <property type="match status" value="1"/>
</dbReference>
<comment type="catalytic activity">
    <reaction evidence="10">
        <text>N(6)-carboxybiotinyl-L-lysyl-[protein] + acetyl-CoA = N(6)-biotinyl-L-lysyl-[protein] + malonyl-CoA</text>
        <dbReference type="Rhea" id="RHEA:54728"/>
        <dbReference type="Rhea" id="RHEA-COMP:10505"/>
        <dbReference type="Rhea" id="RHEA-COMP:10506"/>
        <dbReference type="ChEBI" id="CHEBI:57288"/>
        <dbReference type="ChEBI" id="CHEBI:57384"/>
        <dbReference type="ChEBI" id="CHEBI:83144"/>
        <dbReference type="ChEBI" id="CHEBI:83145"/>
        <dbReference type="EC" id="2.1.3.15"/>
    </reaction>
</comment>
<evidence type="ECO:0000313" key="13">
    <source>
        <dbReference type="Proteomes" id="UP000190814"/>
    </source>
</evidence>
<dbReference type="GO" id="GO:2001295">
    <property type="term" value="P:malonyl-CoA biosynthetic process"/>
    <property type="evidence" value="ECO:0007669"/>
    <property type="project" value="UniProtKB-UniPathway"/>
</dbReference>
<keyword evidence="7" id="KW-0067">ATP-binding</keyword>
<dbReference type="PANTHER" id="PTHR42853:SF3">
    <property type="entry name" value="ACETYL-COENZYME A CARBOXYLASE CARBOXYL TRANSFERASE SUBUNIT ALPHA, CHLOROPLASTIC"/>
    <property type="match status" value="1"/>
</dbReference>
<keyword evidence="6" id="KW-0276">Fatty acid metabolism</keyword>
<reference evidence="12 13" key="1">
    <citation type="submission" date="2017-02" db="EMBL/GenBank/DDBJ databases">
        <authorList>
            <person name="Peterson S.W."/>
        </authorList>
    </citation>
    <scope>NUCLEOTIDE SEQUENCE [LARGE SCALE GENOMIC DNA]</scope>
    <source>
        <strain evidence="12 13">ATCC 35992</strain>
    </source>
</reference>
<dbReference type="InterPro" id="IPR011763">
    <property type="entry name" value="COA_CT_C"/>
</dbReference>
<dbReference type="NCBIfam" id="NF041504">
    <property type="entry name" value="AccA_sub"/>
    <property type="match status" value="1"/>
</dbReference>
<dbReference type="AlphaFoldDB" id="A0A1T4VLF8"/>
<keyword evidence="4 12" id="KW-0808">Transferase</keyword>
<dbReference type="PANTHER" id="PTHR42853">
    <property type="entry name" value="ACETYL-COENZYME A CARBOXYLASE CARBOXYL TRANSFERASE SUBUNIT ALPHA"/>
    <property type="match status" value="1"/>
</dbReference>
<proteinExistence type="predicted"/>
<evidence type="ECO:0000256" key="8">
    <source>
        <dbReference type="ARBA" id="ARBA00023098"/>
    </source>
</evidence>
<accession>A0A1T4VLF8</accession>
<dbReference type="STRING" id="39495.SAMN02745111_01196"/>
<keyword evidence="9" id="KW-0275">Fatty acid biosynthesis</keyword>
<dbReference type="InterPro" id="IPR001095">
    <property type="entry name" value="Acetyl_CoA_COase_a_su"/>
</dbReference>
<dbReference type="EC" id="2.1.3.15" evidence="2"/>
<evidence type="ECO:0000256" key="7">
    <source>
        <dbReference type="ARBA" id="ARBA00022840"/>
    </source>
</evidence>
<evidence type="ECO:0000313" key="12">
    <source>
        <dbReference type="EMBL" id="SKA65769.1"/>
    </source>
</evidence>
<dbReference type="Proteomes" id="UP000190814">
    <property type="component" value="Unassembled WGS sequence"/>
</dbReference>
<keyword evidence="3" id="KW-0444">Lipid biosynthesis</keyword>
<dbReference type="InterPro" id="IPR029045">
    <property type="entry name" value="ClpP/crotonase-like_dom_sf"/>
</dbReference>
<evidence type="ECO:0000256" key="10">
    <source>
        <dbReference type="ARBA" id="ARBA00049152"/>
    </source>
</evidence>
<dbReference type="GO" id="GO:0009317">
    <property type="term" value="C:acetyl-CoA carboxylase complex"/>
    <property type="evidence" value="ECO:0007669"/>
    <property type="project" value="InterPro"/>
</dbReference>
<evidence type="ECO:0000256" key="1">
    <source>
        <dbReference type="ARBA" id="ARBA00004956"/>
    </source>
</evidence>
<dbReference type="RefSeq" id="WP_078766064.1">
    <property type="nucleotide sequence ID" value="NZ_FUXZ01000006.1"/>
</dbReference>
<dbReference type="GO" id="GO:0006633">
    <property type="term" value="P:fatty acid biosynthetic process"/>
    <property type="evidence" value="ECO:0007669"/>
    <property type="project" value="UniProtKB-KW"/>
</dbReference>
<sequence>MDSYEKLLSARDIKRPNINYYIDALFNDFIELHGDRLYRDDKAIIGGIATFHGLPVTVIGHKKGHNMNENIECNFGMTSPEGYRKAVRLMKEAEKFHRPVITIVDTPGAYPGIEAESNGQSNAIAESIACMSSLRTPTIAIITGEGSSGGAIAIATADKVWMLEMAVYSILSPEGFASIMYKDASLAPKACDIMKITADELYELGLVDGVIKEDAKTLIRLDKMIYDELKVLLKKKPEALIKERYEKYRKIDAGAFS</sequence>
<keyword evidence="8" id="KW-0443">Lipid metabolism</keyword>
<keyword evidence="5" id="KW-0547">Nucleotide-binding</keyword>
<protein>
    <recommendedName>
        <fullName evidence="2">acetyl-CoA carboxytransferase</fullName>
        <ecNumber evidence="2">2.1.3.15</ecNumber>
    </recommendedName>
</protein>
<dbReference type="GO" id="GO:0003989">
    <property type="term" value="F:acetyl-CoA carboxylase activity"/>
    <property type="evidence" value="ECO:0007669"/>
    <property type="project" value="InterPro"/>
</dbReference>
<dbReference type="Pfam" id="PF03255">
    <property type="entry name" value="ACCA"/>
    <property type="match status" value="1"/>
</dbReference>
<evidence type="ECO:0000256" key="4">
    <source>
        <dbReference type="ARBA" id="ARBA00022679"/>
    </source>
</evidence>
<dbReference type="PRINTS" id="PR01069">
    <property type="entry name" value="ACCCTRFRASEA"/>
</dbReference>
<dbReference type="SUPFAM" id="SSF52096">
    <property type="entry name" value="ClpP/crotonase"/>
    <property type="match status" value="1"/>
</dbReference>
<dbReference type="OrthoDB" id="9808023at2"/>
<gene>
    <name evidence="12" type="ORF">SAMN02745111_01196</name>
</gene>
<evidence type="ECO:0000256" key="3">
    <source>
        <dbReference type="ARBA" id="ARBA00022516"/>
    </source>
</evidence>
<name>A0A1T4VLF8_9FIRM</name>
<comment type="pathway">
    <text evidence="1">Lipid metabolism; malonyl-CoA biosynthesis; malonyl-CoA from acetyl-CoA: step 1/1.</text>
</comment>
<dbReference type="Gene3D" id="3.90.226.10">
    <property type="entry name" value="2-enoyl-CoA Hydratase, Chain A, domain 1"/>
    <property type="match status" value="1"/>
</dbReference>
<evidence type="ECO:0000256" key="6">
    <source>
        <dbReference type="ARBA" id="ARBA00022832"/>
    </source>
</evidence>
<evidence type="ECO:0000256" key="9">
    <source>
        <dbReference type="ARBA" id="ARBA00023160"/>
    </source>
</evidence>
<organism evidence="12 13">
    <name type="scientific">Eubacterium uniforme</name>
    <dbReference type="NCBI Taxonomy" id="39495"/>
    <lineage>
        <taxon>Bacteria</taxon>
        <taxon>Bacillati</taxon>
        <taxon>Bacillota</taxon>
        <taxon>Clostridia</taxon>
        <taxon>Eubacteriales</taxon>
        <taxon>Eubacteriaceae</taxon>
        <taxon>Eubacterium</taxon>
    </lineage>
</organism>
<dbReference type="UniPathway" id="UPA00655">
    <property type="reaction ID" value="UER00711"/>
</dbReference>
<evidence type="ECO:0000259" key="11">
    <source>
        <dbReference type="PROSITE" id="PS50989"/>
    </source>
</evidence>
<feature type="domain" description="CoA carboxyltransferase C-terminal" evidence="11">
    <location>
        <begin position="1"/>
        <end position="243"/>
    </location>
</feature>